<dbReference type="AlphaFoldDB" id="A0A1G2QL10"/>
<accession>A0A1G2QL10</accession>
<comment type="caution">
    <text evidence="1">The sequence shown here is derived from an EMBL/GenBank/DDBJ whole genome shotgun (WGS) entry which is preliminary data.</text>
</comment>
<organism evidence="1 2">
    <name type="scientific">Candidatus Vogelbacteria bacterium RIFOXYD2_FULL_44_9</name>
    <dbReference type="NCBI Taxonomy" id="1802441"/>
    <lineage>
        <taxon>Bacteria</taxon>
        <taxon>Candidatus Vogeliibacteriota</taxon>
    </lineage>
</organism>
<evidence type="ECO:0000313" key="2">
    <source>
        <dbReference type="Proteomes" id="UP000177140"/>
    </source>
</evidence>
<name>A0A1G2QL10_9BACT</name>
<proteinExistence type="predicted"/>
<reference evidence="1 2" key="1">
    <citation type="journal article" date="2016" name="Nat. Commun.">
        <title>Thousands of microbial genomes shed light on interconnected biogeochemical processes in an aquifer system.</title>
        <authorList>
            <person name="Anantharaman K."/>
            <person name="Brown C.T."/>
            <person name="Hug L.A."/>
            <person name="Sharon I."/>
            <person name="Castelle C.J."/>
            <person name="Probst A.J."/>
            <person name="Thomas B.C."/>
            <person name="Singh A."/>
            <person name="Wilkins M.J."/>
            <person name="Karaoz U."/>
            <person name="Brodie E.L."/>
            <person name="Williams K.H."/>
            <person name="Hubbard S.S."/>
            <person name="Banfield J.F."/>
        </authorList>
    </citation>
    <scope>NUCLEOTIDE SEQUENCE [LARGE SCALE GENOMIC DNA]</scope>
</reference>
<dbReference type="Proteomes" id="UP000177140">
    <property type="component" value="Unassembled WGS sequence"/>
</dbReference>
<evidence type="ECO:0000313" key="1">
    <source>
        <dbReference type="EMBL" id="OHA60682.1"/>
    </source>
</evidence>
<dbReference type="EMBL" id="MHTM01000047">
    <property type="protein sequence ID" value="OHA60682.1"/>
    <property type="molecule type" value="Genomic_DNA"/>
</dbReference>
<gene>
    <name evidence="1" type="ORF">A2556_02555</name>
</gene>
<sequence length="167" mass="19035">MNKIRRSWYSLIGFLYEVFGQNFKWGCGHVTKKKTFVTSPDGDSWWFHIRAKGDDYCSECFKEAMIVCAWCEKLIAPGDPVTLYTPRDPDFRLPEGAAIYKEKPRPQMVGCLRWDCADTGADRTGFWVMPGKVERVVSPMEMAMASNDVVIVSDLSNINEAIPIHDE</sequence>
<protein>
    <submittedName>
        <fullName evidence="1">Uncharacterized protein</fullName>
    </submittedName>
</protein>